<dbReference type="EMBL" id="CAJZAF010000001">
    <property type="protein sequence ID" value="CAG9163516.1"/>
    <property type="molecule type" value="Genomic_DNA"/>
</dbReference>
<dbReference type="Proteomes" id="UP000701702">
    <property type="component" value="Unassembled WGS sequence"/>
</dbReference>
<keyword evidence="1" id="KW-0732">Signal</keyword>
<dbReference type="Gene3D" id="2.60.40.1610">
    <property type="entry name" value="Domain of unknown function DUF1254"/>
    <property type="match status" value="1"/>
</dbReference>
<dbReference type="PANTHER" id="PTHR36509">
    <property type="entry name" value="BLL3101 PROTEIN"/>
    <property type="match status" value="1"/>
</dbReference>
<evidence type="ECO:0000313" key="4">
    <source>
        <dbReference type="Proteomes" id="UP000701702"/>
    </source>
</evidence>
<protein>
    <recommendedName>
        <fullName evidence="2">DUF1254 domain-containing protein</fullName>
    </recommendedName>
</protein>
<feature type="chain" id="PRO_5047518004" description="DUF1254 domain-containing protein" evidence="1">
    <location>
        <begin position="28"/>
        <end position="171"/>
    </location>
</feature>
<dbReference type="PANTHER" id="PTHR36509:SF2">
    <property type="entry name" value="BLL3101 PROTEIN"/>
    <property type="match status" value="1"/>
</dbReference>
<feature type="signal peptide" evidence="1">
    <location>
        <begin position="1"/>
        <end position="27"/>
    </location>
</feature>
<accession>A0ABN7XU85</accession>
<sequence>MVAWARKQGLRRILVALLGTAVVQASAGTASPSAADVQKIATEAYIYAYPMVLMEVTRRVSTNVDASDPKGGIRAPINQFTHVAEFPEEKFDTVVRPNADTLYSALWFDVTREPLIITVPDSGGRYYLLLVLDMWTDVFTSPGTRTTGNGPQQIAIVGPRWHGKLPASVTS</sequence>
<dbReference type="Pfam" id="PF06863">
    <property type="entry name" value="DUF1254"/>
    <property type="match status" value="1"/>
</dbReference>
<comment type="caution">
    <text evidence="3">The sequence shown here is derived from an EMBL/GenBank/DDBJ whole genome shotgun (WGS) entry which is preliminary data.</text>
</comment>
<reference evidence="3 4" key="1">
    <citation type="submission" date="2021-08" db="EMBL/GenBank/DDBJ databases">
        <authorList>
            <person name="Peeters C."/>
        </authorList>
    </citation>
    <scope>NUCLEOTIDE SEQUENCE [LARGE SCALE GENOMIC DNA]</scope>
    <source>
        <strain evidence="3 4">LMG 23994</strain>
    </source>
</reference>
<evidence type="ECO:0000313" key="3">
    <source>
        <dbReference type="EMBL" id="CAG9163516.1"/>
    </source>
</evidence>
<dbReference type="InterPro" id="IPR010679">
    <property type="entry name" value="DUF1254"/>
</dbReference>
<dbReference type="SUPFAM" id="SSF160935">
    <property type="entry name" value="VPA0735-like"/>
    <property type="match status" value="1"/>
</dbReference>
<evidence type="ECO:0000259" key="2">
    <source>
        <dbReference type="Pfam" id="PF06863"/>
    </source>
</evidence>
<organism evidence="3 4">
    <name type="scientific">Cupriavidus pinatubonensis</name>
    <dbReference type="NCBI Taxonomy" id="248026"/>
    <lineage>
        <taxon>Bacteria</taxon>
        <taxon>Pseudomonadati</taxon>
        <taxon>Pseudomonadota</taxon>
        <taxon>Betaproteobacteria</taxon>
        <taxon>Burkholderiales</taxon>
        <taxon>Burkholderiaceae</taxon>
        <taxon>Cupriavidus</taxon>
    </lineage>
</organism>
<gene>
    <name evidence="3" type="ORF">LMG23994_00139</name>
</gene>
<name>A0ABN7XU85_9BURK</name>
<proteinExistence type="predicted"/>
<keyword evidence="4" id="KW-1185">Reference proteome</keyword>
<feature type="domain" description="DUF1254" evidence="2">
    <location>
        <begin position="77"/>
        <end position="169"/>
    </location>
</feature>
<evidence type="ECO:0000256" key="1">
    <source>
        <dbReference type="SAM" id="SignalP"/>
    </source>
</evidence>
<dbReference type="InterPro" id="IPR037050">
    <property type="entry name" value="DUF1254_sf"/>
</dbReference>